<feature type="coiled-coil region" evidence="1">
    <location>
        <begin position="474"/>
        <end position="555"/>
    </location>
</feature>
<accession>A0A225WAI3</accession>
<sequence>MRLQKIKLIELKFDHAFTHFLQLCQGEQQYLVTLALDTNRNFIVRARDPVFKFSADLILREDEYDYQNLITQISSSDFECRQQQVHEVSRDLSFAKSPHGLITEAFHPELNKSILTIIGRIRADFRRQNTTLPSHSSRMHVFSLSMVESDVFLCTLRNLLSQVELPFFWSVSPRSLVLSIDGEFLEQQNQPSFQQLVADLLSLRGSKLPPPLRALVAFIAHTASSLLVRYEVVGKHTNVETSWQEFQDFIGGQQNVYAIMELHPQGSLFTTRVARATGSGAAQWNFKTQIMIEEPKLCDYRIDRPVVFTDIVKVYSIPGSSPLAENMNFIVGDNDKTPGHFVVISVRRALPSGPESPKPRLYCTAYDPLTSCDYMVKGYPSEWPVDFFDVTTNPSFESKWQTMLGTMRLGETITPKLAITVFSKQSKTDKVVGECEVSIGSAIVQEGHIFEERIALHPLSRSTSISAGVTALTYPSIELSKREAQEQVKQLKAQVQQLSYASNKTSDDPAERWKRRLEQTRQEQFAAEEQHAEKLAALQEEIRHLTEENKKKKNTPREASNLKDCRLAVDASAHDILSAMRTILTNRCPERPFNGLKKALAAEAEVPGKVTFAVLNDVLADFGLALPLNHRSTLSNLFDSEMAGRVSIEDFFIKLCGDAEAYEKIRTRFLTQRPQSATPEGPSSPVEVVEEDPEPVVFKKPILPIAPSLRSSGARSKMTWHDMKTFLVLNLPEGWETRFTEKGRPYFCNHANRSTQWKHPRPDIETIFTEWIQDNGTYFNRKSVSARASRSKH</sequence>
<feature type="domain" description="WW" evidence="2">
    <location>
        <begin position="729"/>
        <end position="762"/>
    </location>
</feature>
<dbReference type="AlphaFoldDB" id="A0A225WAI3"/>
<evidence type="ECO:0000313" key="3">
    <source>
        <dbReference type="EMBL" id="OWZ13840.1"/>
    </source>
</evidence>
<dbReference type="Pfam" id="PF00397">
    <property type="entry name" value="WW"/>
    <property type="match status" value="1"/>
</dbReference>
<dbReference type="InterPro" id="IPR001202">
    <property type="entry name" value="WW_dom"/>
</dbReference>
<dbReference type="OrthoDB" id="121133at2759"/>
<name>A0A225WAI3_9STRA</name>
<dbReference type="STRING" id="4795.A0A225WAI3"/>
<keyword evidence="4" id="KW-1185">Reference proteome</keyword>
<dbReference type="Gene3D" id="2.20.70.10">
    <property type="match status" value="1"/>
</dbReference>
<dbReference type="InterPro" id="IPR036020">
    <property type="entry name" value="WW_dom_sf"/>
</dbReference>
<dbReference type="PROSITE" id="PS01159">
    <property type="entry name" value="WW_DOMAIN_1"/>
    <property type="match status" value="1"/>
</dbReference>
<evidence type="ECO:0000313" key="4">
    <source>
        <dbReference type="Proteomes" id="UP000198211"/>
    </source>
</evidence>
<dbReference type="CDD" id="cd00201">
    <property type="entry name" value="WW"/>
    <property type="match status" value="1"/>
</dbReference>
<dbReference type="PROSITE" id="PS50020">
    <property type="entry name" value="WW_DOMAIN_2"/>
    <property type="match status" value="1"/>
</dbReference>
<dbReference type="Proteomes" id="UP000198211">
    <property type="component" value="Unassembled WGS sequence"/>
</dbReference>
<comment type="caution">
    <text evidence="3">The sequence shown here is derived from an EMBL/GenBank/DDBJ whole genome shotgun (WGS) entry which is preliminary data.</text>
</comment>
<keyword evidence="1" id="KW-0175">Coiled coil</keyword>
<dbReference type="SMART" id="SM00456">
    <property type="entry name" value="WW"/>
    <property type="match status" value="1"/>
</dbReference>
<gene>
    <name evidence="3" type="ORF">PHMEG_00012770</name>
</gene>
<dbReference type="EMBL" id="NBNE01001484">
    <property type="protein sequence ID" value="OWZ13840.1"/>
    <property type="molecule type" value="Genomic_DNA"/>
</dbReference>
<evidence type="ECO:0000259" key="2">
    <source>
        <dbReference type="PROSITE" id="PS50020"/>
    </source>
</evidence>
<organism evidence="3 4">
    <name type="scientific">Phytophthora megakarya</name>
    <dbReference type="NCBI Taxonomy" id="4795"/>
    <lineage>
        <taxon>Eukaryota</taxon>
        <taxon>Sar</taxon>
        <taxon>Stramenopiles</taxon>
        <taxon>Oomycota</taxon>
        <taxon>Peronosporomycetes</taxon>
        <taxon>Peronosporales</taxon>
        <taxon>Peronosporaceae</taxon>
        <taxon>Phytophthora</taxon>
    </lineage>
</organism>
<evidence type="ECO:0000256" key="1">
    <source>
        <dbReference type="SAM" id="Coils"/>
    </source>
</evidence>
<dbReference type="SUPFAM" id="SSF51045">
    <property type="entry name" value="WW domain"/>
    <property type="match status" value="1"/>
</dbReference>
<reference evidence="4" key="1">
    <citation type="submission" date="2017-03" db="EMBL/GenBank/DDBJ databases">
        <title>Phytopthora megakarya and P. palmivora, two closely related causual agents of cacao black pod achieved similar genome size and gene model numbers by different mechanisms.</title>
        <authorList>
            <person name="Ali S."/>
            <person name="Shao J."/>
            <person name="Larry D.J."/>
            <person name="Kronmiller B."/>
            <person name="Shen D."/>
            <person name="Strem M.D."/>
            <person name="Melnick R.L."/>
            <person name="Guiltinan M.J."/>
            <person name="Tyler B.M."/>
            <person name="Meinhardt L.W."/>
            <person name="Bailey B.A."/>
        </authorList>
    </citation>
    <scope>NUCLEOTIDE SEQUENCE [LARGE SCALE GENOMIC DNA]</scope>
    <source>
        <strain evidence="4">zdho120</strain>
    </source>
</reference>
<proteinExistence type="predicted"/>
<protein>
    <recommendedName>
        <fullName evidence="2">WW domain-containing protein</fullName>
    </recommendedName>
</protein>